<dbReference type="Gene3D" id="3.40.50.150">
    <property type="entry name" value="Vaccinia Virus protein VP39"/>
    <property type="match status" value="1"/>
</dbReference>
<evidence type="ECO:0008006" key="4">
    <source>
        <dbReference type="Google" id="ProtNLM"/>
    </source>
</evidence>
<dbReference type="SUPFAM" id="SSF53335">
    <property type="entry name" value="S-adenosyl-L-methionine-dependent methyltransferases"/>
    <property type="match status" value="1"/>
</dbReference>
<dbReference type="InterPro" id="IPR029063">
    <property type="entry name" value="SAM-dependent_MTases_sf"/>
</dbReference>
<gene>
    <name evidence="2" type="ORF">RSOLAG22IIIB_02467</name>
</gene>
<organism evidence="2 3">
    <name type="scientific">Rhizoctonia solani</name>
    <dbReference type="NCBI Taxonomy" id="456999"/>
    <lineage>
        <taxon>Eukaryota</taxon>
        <taxon>Fungi</taxon>
        <taxon>Dikarya</taxon>
        <taxon>Basidiomycota</taxon>
        <taxon>Agaricomycotina</taxon>
        <taxon>Agaricomycetes</taxon>
        <taxon>Cantharellales</taxon>
        <taxon>Ceratobasidiaceae</taxon>
        <taxon>Rhizoctonia</taxon>
    </lineage>
</organism>
<accession>A0A0K6GFT5</accession>
<keyword evidence="3" id="KW-1185">Reference proteome</keyword>
<keyword evidence="1" id="KW-0812">Transmembrane</keyword>
<dbReference type="Pfam" id="PF13489">
    <property type="entry name" value="Methyltransf_23"/>
    <property type="match status" value="1"/>
</dbReference>
<protein>
    <recommendedName>
        <fullName evidence="4">Methyltransferase domain-containing protein</fullName>
    </recommendedName>
</protein>
<evidence type="ECO:0000256" key="1">
    <source>
        <dbReference type="SAM" id="Phobius"/>
    </source>
</evidence>
<feature type="transmembrane region" description="Helical" evidence="1">
    <location>
        <begin position="7"/>
        <end position="28"/>
    </location>
</feature>
<evidence type="ECO:0000313" key="2">
    <source>
        <dbReference type="EMBL" id="CUA77453.1"/>
    </source>
</evidence>
<name>A0A0K6GFT5_9AGAM</name>
<dbReference type="EMBL" id="CYGV01001844">
    <property type="protein sequence ID" value="CUA77453.1"/>
    <property type="molecule type" value="Genomic_DNA"/>
</dbReference>
<keyword evidence="1" id="KW-0472">Membrane</keyword>
<reference evidence="2 3" key="1">
    <citation type="submission" date="2015-07" db="EMBL/GenBank/DDBJ databases">
        <authorList>
            <person name="Noorani M."/>
        </authorList>
    </citation>
    <scope>NUCLEOTIDE SEQUENCE [LARGE SCALE GENOMIC DNA]</scope>
    <source>
        <strain evidence="2">BBA 69670</strain>
    </source>
</reference>
<proteinExistence type="predicted"/>
<evidence type="ECO:0000313" key="3">
    <source>
        <dbReference type="Proteomes" id="UP000044841"/>
    </source>
</evidence>
<dbReference type="AlphaFoldDB" id="A0A0K6GFT5"/>
<sequence length="337" mass="37454">MTNFSELSFISYTIVLGGILLASSLIYYRQTSQSSQRGKAREPYGDYLRSLNETDNIEKTETEWLNMGYWKNTTVFPEACEALALKLVRASKCIDGGCVLDVGHATGESLLLHLTHPEVPRPRILFGITSLKSQHNRAAARILQTSYPEEIKVQLYLGDAVYHPGTDTVPSTQSSVQITRHPLKPKAESDSAPIQPSYSSIIALDCAYHFGTREEFLAQSAQSLALGGSIALADMCVNASTPNLAIRALRRIYCILFSIHPANVITMQEYKEAMERLGYQDVVIEDISSSVFPGFVAFLQKRGIGWWIFSRMVMVWWKTCGAKFIIASGKRSNHTGS</sequence>
<dbReference type="Proteomes" id="UP000044841">
    <property type="component" value="Unassembled WGS sequence"/>
</dbReference>
<keyword evidence="1" id="KW-1133">Transmembrane helix</keyword>